<dbReference type="GO" id="GO:0050567">
    <property type="term" value="F:glutaminyl-tRNA synthase (glutamine-hydrolyzing) activity"/>
    <property type="evidence" value="ECO:0007669"/>
    <property type="project" value="UniProtKB-UniRule"/>
</dbReference>
<accession>A0A1T4XD60</accession>
<comment type="subunit">
    <text evidence="1">Heterotrimer of A, B and C subunits.</text>
</comment>
<comment type="function">
    <text evidence="1">Allows the formation of correctly charged Asn-tRNA(Asn) or Gln-tRNA(Gln) through the transamidation of misacylated Asp-tRNA(Asn) or Glu-tRNA(Gln) in organisms which lack either or both of asparaginyl-tRNA or glutaminyl-tRNA synthetases. The reaction takes place in the presence of glutamine and ATP through an activated phospho-Asp-tRNA(Asn) or phospho-Glu-tRNA(Gln).</text>
</comment>
<dbReference type="GO" id="GO:0006450">
    <property type="term" value="P:regulation of translational fidelity"/>
    <property type="evidence" value="ECO:0007669"/>
    <property type="project" value="InterPro"/>
</dbReference>
<dbReference type="GO" id="GO:0005524">
    <property type="term" value="F:ATP binding"/>
    <property type="evidence" value="ECO:0007669"/>
    <property type="project" value="UniProtKB-KW"/>
</dbReference>
<dbReference type="GO" id="GO:0006412">
    <property type="term" value="P:translation"/>
    <property type="evidence" value="ECO:0007669"/>
    <property type="project" value="UniProtKB-UniRule"/>
</dbReference>
<comment type="catalytic activity">
    <reaction evidence="1">
        <text>L-aspartyl-tRNA(Asn) + L-glutamine + ATP + H2O = L-asparaginyl-tRNA(Asn) + L-glutamate + ADP + phosphate + 2 H(+)</text>
        <dbReference type="Rhea" id="RHEA:14513"/>
        <dbReference type="Rhea" id="RHEA-COMP:9674"/>
        <dbReference type="Rhea" id="RHEA-COMP:9677"/>
        <dbReference type="ChEBI" id="CHEBI:15377"/>
        <dbReference type="ChEBI" id="CHEBI:15378"/>
        <dbReference type="ChEBI" id="CHEBI:29985"/>
        <dbReference type="ChEBI" id="CHEBI:30616"/>
        <dbReference type="ChEBI" id="CHEBI:43474"/>
        <dbReference type="ChEBI" id="CHEBI:58359"/>
        <dbReference type="ChEBI" id="CHEBI:78515"/>
        <dbReference type="ChEBI" id="CHEBI:78516"/>
        <dbReference type="ChEBI" id="CHEBI:456216"/>
    </reaction>
</comment>
<dbReference type="PANTHER" id="PTHR15004">
    <property type="entry name" value="GLUTAMYL-TRNA(GLN) AMIDOTRANSFERASE SUBUNIT C, MITOCHONDRIAL"/>
    <property type="match status" value="1"/>
</dbReference>
<dbReference type="EMBL" id="FUYB01000015">
    <property type="protein sequence ID" value="SKA86911.1"/>
    <property type="molecule type" value="Genomic_DNA"/>
</dbReference>
<evidence type="ECO:0000313" key="3">
    <source>
        <dbReference type="Proteomes" id="UP000190460"/>
    </source>
</evidence>
<comment type="catalytic activity">
    <reaction evidence="1">
        <text>L-glutamyl-tRNA(Gln) + L-glutamine + ATP + H2O = L-glutaminyl-tRNA(Gln) + L-glutamate + ADP + phosphate + H(+)</text>
        <dbReference type="Rhea" id="RHEA:17521"/>
        <dbReference type="Rhea" id="RHEA-COMP:9681"/>
        <dbReference type="Rhea" id="RHEA-COMP:9684"/>
        <dbReference type="ChEBI" id="CHEBI:15377"/>
        <dbReference type="ChEBI" id="CHEBI:15378"/>
        <dbReference type="ChEBI" id="CHEBI:29985"/>
        <dbReference type="ChEBI" id="CHEBI:30616"/>
        <dbReference type="ChEBI" id="CHEBI:43474"/>
        <dbReference type="ChEBI" id="CHEBI:58359"/>
        <dbReference type="ChEBI" id="CHEBI:78520"/>
        <dbReference type="ChEBI" id="CHEBI:78521"/>
        <dbReference type="ChEBI" id="CHEBI:456216"/>
    </reaction>
</comment>
<dbReference type="InterPro" id="IPR036113">
    <property type="entry name" value="Asp/Glu-ADT_sf_sub_c"/>
</dbReference>
<evidence type="ECO:0000256" key="1">
    <source>
        <dbReference type="HAMAP-Rule" id="MF_00122"/>
    </source>
</evidence>
<comment type="similarity">
    <text evidence="1">Belongs to the GatC family.</text>
</comment>
<evidence type="ECO:0000313" key="2">
    <source>
        <dbReference type="EMBL" id="SKA86911.1"/>
    </source>
</evidence>
<protein>
    <recommendedName>
        <fullName evidence="1">Aspartyl/glutamyl-tRNA(Asn/Gln) amidotransferase subunit C</fullName>
        <shortName evidence="1">Asp/Glu-ADT subunit C</shortName>
        <ecNumber evidence="1">6.3.5.-</ecNumber>
    </recommendedName>
</protein>
<keyword evidence="3" id="KW-1185">Reference proteome</keyword>
<dbReference type="InterPro" id="IPR003837">
    <property type="entry name" value="GatC"/>
</dbReference>
<reference evidence="2 3" key="1">
    <citation type="submission" date="2017-02" db="EMBL/GenBank/DDBJ databases">
        <authorList>
            <person name="Peterson S.W."/>
        </authorList>
    </citation>
    <scope>NUCLEOTIDE SEQUENCE [LARGE SCALE GENOMIC DNA]</scope>
    <source>
        <strain evidence="2 3">ATCC 49788</strain>
    </source>
</reference>
<proteinExistence type="inferred from homology"/>
<dbReference type="GO" id="GO:0016740">
    <property type="term" value="F:transferase activity"/>
    <property type="evidence" value="ECO:0007669"/>
    <property type="project" value="UniProtKB-KW"/>
</dbReference>
<dbReference type="OrthoDB" id="9794326at2"/>
<dbReference type="Proteomes" id="UP000190460">
    <property type="component" value="Unassembled WGS sequence"/>
</dbReference>
<organism evidence="2 3">
    <name type="scientific">Thiothrix eikelboomii</name>
    <dbReference type="NCBI Taxonomy" id="92487"/>
    <lineage>
        <taxon>Bacteria</taxon>
        <taxon>Pseudomonadati</taxon>
        <taxon>Pseudomonadota</taxon>
        <taxon>Gammaproteobacteria</taxon>
        <taxon>Thiotrichales</taxon>
        <taxon>Thiotrichaceae</taxon>
        <taxon>Thiothrix</taxon>
    </lineage>
</organism>
<dbReference type="NCBIfam" id="TIGR00135">
    <property type="entry name" value="gatC"/>
    <property type="match status" value="1"/>
</dbReference>
<dbReference type="AlphaFoldDB" id="A0A1T4XD60"/>
<dbReference type="Gene3D" id="1.10.20.60">
    <property type="entry name" value="Glu-tRNAGln amidotransferase C subunit, N-terminal domain"/>
    <property type="match status" value="1"/>
</dbReference>
<gene>
    <name evidence="1" type="primary">gatC</name>
    <name evidence="2" type="ORF">SAMN02745130_02755</name>
</gene>
<dbReference type="PANTHER" id="PTHR15004:SF0">
    <property type="entry name" value="GLUTAMYL-TRNA(GLN) AMIDOTRANSFERASE SUBUNIT C, MITOCHONDRIAL"/>
    <property type="match status" value="1"/>
</dbReference>
<dbReference type="RefSeq" id="WP_078923208.1">
    <property type="nucleotide sequence ID" value="NZ_FUYB01000015.1"/>
</dbReference>
<dbReference type="GO" id="GO:0070681">
    <property type="term" value="P:glutaminyl-tRNAGln biosynthesis via transamidation"/>
    <property type="evidence" value="ECO:0007669"/>
    <property type="project" value="TreeGrafter"/>
</dbReference>
<dbReference type="HAMAP" id="MF_00122">
    <property type="entry name" value="GatC"/>
    <property type="match status" value="1"/>
</dbReference>
<dbReference type="GO" id="GO:0050566">
    <property type="term" value="F:asparaginyl-tRNA synthase (glutamine-hydrolyzing) activity"/>
    <property type="evidence" value="ECO:0007669"/>
    <property type="project" value="RHEA"/>
</dbReference>
<dbReference type="SUPFAM" id="SSF141000">
    <property type="entry name" value="Glu-tRNAGln amidotransferase C subunit"/>
    <property type="match status" value="1"/>
</dbReference>
<keyword evidence="1" id="KW-0547">Nucleotide-binding</keyword>
<dbReference type="Pfam" id="PF02686">
    <property type="entry name" value="GatC"/>
    <property type="match status" value="1"/>
</dbReference>
<dbReference type="EC" id="6.3.5.-" evidence="1"/>
<dbReference type="STRING" id="92487.SAMN02745130_02755"/>
<keyword evidence="1" id="KW-0067">ATP-binding</keyword>
<keyword evidence="1" id="KW-0648">Protein biosynthesis</keyword>
<keyword evidence="1" id="KW-0436">Ligase</keyword>
<name>A0A1T4XD60_9GAMM</name>
<keyword evidence="2" id="KW-0808">Transferase</keyword>
<sequence length="96" mass="10384">MSTISEAEVQKVAHLARLAIPADKTASYVSKLSNILDLVAQLTAVNTTGVAPMAHPLDAVQRLREDVVTETNQREAYQAVAPEVEDGLYLVPKVIE</sequence>